<evidence type="ECO:0000313" key="3">
    <source>
        <dbReference type="EMBL" id="MET8434280.1"/>
    </source>
</evidence>
<evidence type="ECO:0008006" key="5">
    <source>
        <dbReference type="Google" id="ProtNLM"/>
    </source>
</evidence>
<reference evidence="3 4" key="1">
    <citation type="submission" date="2024-06" db="EMBL/GenBank/DDBJ databases">
        <title>The Natural Products Discovery Center: Release of the First 8490 Sequenced Strains for Exploring Actinobacteria Biosynthetic Diversity.</title>
        <authorList>
            <person name="Kalkreuter E."/>
            <person name="Kautsar S.A."/>
            <person name="Yang D."/>
            <person name="Bader C.D."/>
            <person name="Teijaro C.N."/>
            <person name="Fluegel L."/>
            <person name="Davis C.M."/>
            <person name="Simpson J.R."/>
            <person name="Lauterbach L."/>
            <person name="Steele A.D."/>
            <person name="Gui C."/>
            <person name="Meng S."/>
            <person name="Li G."/>
            <person name="Viehrig K."/>
            <person name="Ye F."/>
            <person name="Su P."/>
            <person name="Kiefer A.F."/>
            <person name="Nichols A."/>
            <person name="Cepeda A.J."/>
            <person name="Yan W."/>
            <person name="Fan B."/>
            <person name="Jiang Y."/>
            <person name="Adhikari A."/>
            <person name="Zheng C.-J."/>
            <person name="Schuster L."/>
            <person name="Cowan T.M."/>
            <person name="Smanski M.J."/>
            <person name="Chevrette M.G."/>
            <person name="De Carvalho L.P.S."/>
            <person name="Shen B."/>
        </authorList>
    </citation>
    <scope>NUCLEOTIDE SEQUENCE [LARGE SCALE GENOMIC DNA]</scope>
    <source>
        <strain evidence="3 4">NPDC005137</strain>
    </source>
</reference>
<proteinExistence type="predicted"/>
<protein>
    <recommendedName>
        <fullName evidence="5">Lipoprotein</fullName>
    </recommendedName>
</protein>
<evidence type="ECO:0000256" key="2">
    <source>
        <dbReference type="SAM" id="SignalP"/>
    </source>
</evidence>
<dbReference type="PROSITE" id="PS51257">
    <property type="entry name" value="PROKAR_LIPOPROTEIN"/>
    <property type="match status" value="1"/>
</dbReference>
<sequence length="177" mass="19421">MRPVLAAVLLAALLTACGSGPDEAGSRGGRAAPTGAVGSGVDAAEPSPPDRTVSGLRDDTRHVTRRTTTGTRPRMVNRCTTRVRKVKHTSTSGTGRRKRTRTWYSDDSYKDCKKVQQGTTGYTRVVRRARWCVELDDVSGNSTKDDVWYEVESDVYRKATQLKEGAKLSFTPLRRGC</sequence>
<name>A0ABV2U8X4_9ACTN</name>
<dbReference type="RefSeq" id="WP_356709930.1">
    <property type="nucleotide sequence ID" value="NZ_JBEXIP010000010.1"/>
</dbReference>
<comment type="caution">
    <text evidence="3">The sequence shown here is derived from an EMBL/GenBank/DDBJ whole genome shotgun (WGS) entry which is preliminary data.</text>
</comment>
<feature type="chain" id="PRO_5045453998" description="Lipoprotein" evidence="2">
    <location>
        <begin position="25"/>
        <end position="177"/>
    </location>
</feature>
<feature type="region of interest" description="Disordered" evidence="1">
    <location>
        <begin position="20"/>
        <end position="59"/>
    </location>
</feature>
<keyword evidence="4" id="KW-1185">Reference proteome</keyword>
<feature type="signal peptide" evidence="2">
    <location>
        <begin position="1"/>
        <end position="24"/>
    </location>
</feature>
<dbReference type="Proteomes" id="UP001550044">
    <property type="component" value="Unassembled WGS sequence"/>
</dbReference>
<keyword evidence="2" id="KW-0732">Signal</keyword>
<gene>
    <name evidence="3" type="ORF">ABZV61_16030</name>
</gene>
<evidence type="ECO:0000313" key="4">
    <source>
        <dbReference type="Proteomes" id="UP001550044"/>
    </source>
</evidence>
<evidence type="ECO:0000256" key="1">
    <source>
        <dbReference type="SAM" id="MobiDB-lite"/>
    </source>
</evidence>
<accession>A0ABV2U8X4</accession>
<organism evidence="3 4">
    <name type="scientific">Streptomyces sp. 900116325</name>
    <dbReference type="NCBI Taxonomy" id="3154295"/>
    <lineage>
        <taxon>Bacteria</taxon>
        <taxon>Bacillati</taxon>
        <taxon>Actinomycetota</taxon>
        <taxon>Actinomycetes</taxon>
        <taxon>Kitasatosporales</taxon>
        <taxon>Streptomycetaceae</taxon>
        <taxon>Streptomyces</taxon>
    </lineage>
</organism>
<dbReference type="EMBL" id="JBEXIP010000010">
    <property type="protein sequence ID" value="MET8434280.1"/>
    <property type="molecule type" value="Genomic_DNA"/>
</dbReference>